<evidence type="ECO:0000256" key="2">
    <source>
        <dbReference type="PROSITE-ProRule" id="PRU00176"/>
    </source>
</evidence>
<dbReference type="InterPro" id="IPR008942">
    <property type="entry name" value="ENTH_VHS"/>
</dbReference>
<feature type="region of interest" description="Disordered" evidence="3">
    <location>
        <begin position="467"/>
        <end position="486"/>
    </location>
</feature>
<feature type="compositionally biased region" description="Pro residues" evidence="3">
    <location>
        <begin position="189"/>
        <end position="200"/>
    </location>
</feature>
<dbReference type="PANTHER" id="PTHR23140:SF4">
    <property type="entry name" value="PROTEIN CBR-NRD-1"/>
    <property type="match status" value="1"/>
</dbReference>
<dbReference type="InterPro" id="IPR006569">
    <property type="entry name" value="CID_dom"/>
</dbReference>
<feature type="domain" description="RRM" evidence="4">
    <location>
        <begin position="659"/>
        <end position="732"/>
    </location>
</feature>
<evidence type="ECO:0000256" key="1">
    <source>
        <dbReference type="ARBA" id="ARBA00022884"/>
    </source>
</evidence>
<accession>A0A183CII6</accession>
<dbReference type="SMART" id="SM00582">
    <property type="entry name" value="RPR"/>
    <property type="match status" value="1"/>
</dbReference>
<dbReference type="InterPro" id="IPR051485">
    <property type="entry name" value="SR-CTD_assoc_factor"/>
</dbReference>
<feature type="compositionally biased region" description="Basic and acidic residues" evidence="3">
    <location>
        <begin position="529"/>
        <end position="552"/>
    </location>
</feature>
<feature type="domain" description="CID" evidence="5">
    <location>
        <begin position="1"/>
        <end position="126"/>
    </location>
</feature>
<evidence type="ECO:0000256" key="3">
    <source>
        <dbReference type="SAM" id="MobiDB-lite"/>
    </source>
</evidence>
<feature type="region of interest" description="Disordered" evidence="3">
    <location>
        <begin position="183"/>
        <end position="214"/>
    </location>
</feature>
<feature type="compositionally biased region" description="Basic residues" evidence="3">
    <location>
        <begin position="519"/>
        <end position="528"/>
    </location>
</feature>
<feature type="compositionally biased region" description="Polar residues" evidence="3">
    <location>
        <begin position="201"/>
        <end position="212"/>
    </location>
</feature>
<keyword evidence="1 2" id="KW-0694">RNA-binding</keyword>
<organism evidence="6 7">
    <name type="scientific">Globodera pallida</name>
    <name type="common">Potato cyst nematode worm</name>
    <name type="synonym">Heterodera pallida</name>
    <dbReference type="NCBI Taxonomy" id="36090"/>
    <lineage>
        <taxon>Eukaryota</taxon>
        <taxon>Metazoa</taxon>
        <taxon>Ecdysozoa</taxon>
        <taxon>Nematoda</taxon>
        <taxon>Chromadorea</taxon>
        <taxon>Rhabditida</taxon>
        <taxon>Tylenchina</taxon>
        <taxon>Tylenchomorpha</taxon>
        <taxon>Tylenchoidea</taxon>
        <taxon>Heteroderidae</taxon>
        <taxon>Heteroderinae</taxon>
        <taxon>Globodera</taxon>
    </lineage>
</organism>
<dbReference type="SUPFAM" id="SSF54928">
    <property type="entry name" value="RNA-binding domain, RBD"/>
    <property type="match status" value="1"/>
</dbReference>
<feature type="compositionally biased region" description="Low complexity" evidence="3">
    <location>
        <begin position="503"/>
        <end position="517"/>
    </location>
</feature>
<dbReference type="PROSITE" id="PS50102">
    <property type="entry name" value="RRM"/>
    <property type="match status" value="1"/>
</dbReference>
<evidence type="ECO:0000259" key="5">
    <source>
        <dbReference type="PROSITE" id="PS51391"/>
    </source>
</evidence>
<evidence type="ECO:0000313" key="6">
    <source>
        <dbReference type="Proteomes" id="UP000050741"/>
    </source>
</evidence>
<dbReference type="CDD" id="cd16983">
    <property type="entry name" value="CID_SCAF8_like"/>
    <property type="match status" value="1"/>
</dbReference>
<dbReference type="SUPFAM" id="SSF48464">
    <property type="entry name" value="ENTH/VHS domain"/>
    <property type="match status" value="1"/>
</dbReference>
<feature type="region of interest" description="Disordered" evidence="3">
    <location>
        <begin position="245"/>
        <end position="277"/>
    </location>
</feature>
<evidence type="ECO:0000259" key="4">
    <source>
        <dbReference type="PROSITE" id="PS50102"/>
    </source>
</evidence>
<reference evidence="7" key="2">
    <citation type="submission" date="2016-06" db="UniProtKB">
        <authorList>
            <consortium name="WormBaseParasite"/>
        </authorList>
    </citation>
    <scope>IDENTIFICATION</scope>
</reference>
<dbReference type="InterPro" id="IPR012677">
    <property type="entry name" value="Nucleotide-bd_a/b_plait_sf"/>
</dbReference>
<dbReference type="SMART" id="SM00360">
    <property type="entry name" value="RRM"/>
    <property type="match status" value="1"/>
</dbReference>
<reference evidence="6" key="1">
    <citation type="submission" date="2014-05" db="EMBL/GenBank/DDBJ databases">
        <title>The genome and life-stage specific transcriptomes of Globodera pallida elucidate key aspects of plant parasitism by a cyst nematode.</title>
        <authorList>
            <person name="Cotton J.A."/>
            <person name="Lilley C.J."/>
            <person name="Jones L.M."/>
            <person name="Kikuchi T."/>
            <person name="Reid A.J."/>
            <person name="Thorpe P."/>
            <person name="Tsai I.J."/>
            <person name="Beasley H."/>
            <person name="Blok V."/>
            <person name="Cock P.J.A."/>
            <person name="Van den Akker S.E."/>
            <person name="Holroyd N."/>
            <person name="Hunt M."/>
            <person name="Mantelin S."/>
            <person name="Naghra H."/>
            <person name="Pain A."/>
            <person name="Palomares-Rius J.E."/>
            <person name="Zarowiecki M."/>
            <person name="Berriman M."/>
            <person name="Jones J.T."/>
            <person name="Urwin P.E."/>
        </authorList>
    </citation>
    <scope>NUCLEOTIDE SEQUENCE [LARGE SCALE GENOMIC DNA]</scope>
    <source>
        <strain evidence="6">Lindley</strain>
    </source>
</reference>
<dbReference type="GO" id="GO:0003723">
    <property type="term" value="F:RNA binding"/>
    <property type="evidence" value="ECO:0007669"/>
    <property type="project" value="UniProtKB-UniRule"/>
</dbReference>
<dbReference type="Gene3D" id="1.25.40.90">
    <property type="match status" value="1"/>
</dbReference>
<name>A0A183CII6_GLOPA</name>
<protein>
    <submittedName>
        <fullName evidence="7">CID domain-containing protein</fullName>
    </submittedName>
</protein>
<dbReference type="PANTHER" id="PTHR23140">
    <property type="entry name" value="RNA PROCESSING PROTEIN LD23810P"/>
    <property type="match status" value="1"/>
</dbReference>
<evidence type="ECO:0000313" key="7">
    <source>
        <dbReference type="WBParaSite" id="GPLIN_001269200"/>
    </source>
</evidence>
<dbReference type="Pfam" id="PF04818">
    <property type="entry name" value="CID"/>
    <property type="match status" value="1"/>
</dbReference>
<feature type="compositionally biased region" description="Basic and acidic residues" evidence="3">
    <location>
        <begin position="600"/>
        <end position="642"/>
    </location>
</feature>
<sequence>MQEAKGGLVSKQKVLEITKAAMNGVRYFKHVVFIIERYLAKCRQEFKVPALYVMDSILRQAKKQYKHKDVFAPRFSINLSNTVQNVLTCESADRLKVVRVVNLWQAHQIFTEETLEPVLQHCRASGLEVDPGRVEQLVKGDKADMLLYQPQFAERGLSFNSSGGSTGVGTTLKDLPIPIIPSEQTHRIVPPPPPGPPPPSTTTGAATQNVHHQPSLEERLSQFKKLSSCAALATMTPLATAAVPSLSRTNSVSGGTPTALGTSRSNETGPKTPPLEDQDHRFATVQLSQTTISAISSVEDQRPQDIGLSSMDVLQLLLTGVGALVPPDIGARPDVLTKVQRLLNERVGESLEIERRREGNIKNLLSREFDYSDEEDEAVVQHGQNPQHQQAMGPLAGVSREKMVTIAHALLGDGSFQQELRQQFAVQQQHAPFQLPDFSLPPPNIGAVINGGGGGGPPKMFLSPPKMMGTSVPLPPGTSPSGAFNMAAVPPPLSLMSLATNAPSSSSNRDQSPPSSSGKRQHHHHHRERDRGERDSRDRDRDGRRRSERGSDRPSASGRKRNREWSPSMADDKDLRRSFSPPGAKRERNEDGGAGGGGGRRNDRDKRSGGGGRRERGGGRHDEEERGERGKERDQQERDRRRIGLPSKPKAEHVLIASRTLWFGRIPSGASESDIVDSVKDIGAPEKVSLVFGRGCAYVTMPDRRLAFKIMDRLEKSIKVQNKNVKVNWATIPYVQENQLMINYWDMNQGFAQIPYTKLPPDGTVDLLMDGAWLELDTLPASLKDRYTNTGIKQQQQQQQTTTADNNN</sequence>
<feature type="region of interest" description="Disordered" evidence="3">
    <location>
        <begin position="495"/>
        <end position="646"/>
    </location>
</feature>
<dbReference type="InterPro" id="IPR035979">
    <property type="entry name" value="RBD_domain_sf"/>
</dbReference>
<dbReference type="AlphaFoldDB" id="A0A183CII6"/>
<dbReference type="GO" id="GO:0005634">
    <property type="term" value="C:nucleus"/>
    <property type="evidence" value="ECO:0007669"/>
    <property type="project" value="TreeGrafter"/>
</dbReference>
<dbReference type="Proteomes" id="UP000050741">
    <property type="component" value="Unassembled WGS sequence"/>
</dbReference>
<proteinExistence type="predicted"/>
<keyword evidence="6" id="KW-1185">Reference proteome</keyword>
<dbReference type="Gene3D" id="3.30.70.330">
    <property type="match status" value="1"/>
</dbReference>
<dbReference type="InterPro" id="IPR000504">
    <property type="entry name" value="RRM_dom"/>
</dbReference>
<feature type="compositionally biased region" description="Polar residues" evidence="3">
    <location>
        <begin position="246"/>
        <end position="269"/>
    </location>
</feature>
<dbReference type="WBParaSite" id="GPLIN_001269200">
    <property type="protein sequence ID" value="GPLIN_001269200"/>
    <property type="gene ID" value="GPLIN_001269200"/>
</dbReference>
<dbReference type="PROSITE" id="PS51391">
    <property type="entry name" value="CID"/>
    <property type="match status" value="1"/>
</dbReference>